<evidence type="ECO:0000256" key="5">
    <source>
        <dbReference type="ARBA" id="ARBA00023242"/>
    </source>
</evidence>
<proteinExistence type="predicted"/>
<evidence type="ECO:0000256" key="4">
    <source>
        <dbReference type="ARBA" id="ARBA00023163"/>
    </source>
</evidence>
<keyword evidence="7" id="KW-1185">Reference proteome</keyword>
<dbReference type="Gene3D" id="2.40.330.10">
    <property type="entry name" value="DNA-binding pseudobarrel domain"/>
    <property type="match status" value="1"/>
</dbReference>
<keyword evidence="4" id="KW-0804">Transcription</keyword>
<comment type="subcellular location">
    <subcellularLocation>
        <location evidence="1">Nucleus</location>
    </subcellularLocation>
</comment>
<organism evidence="6 7">
    <name type="scientific">Hibiscus sabdariffa</name>
    <name type="common">roselle</name>
    <dbReference type="NCBI Taxonomy" id="183260"/>
    <lineage>
        <taxon>Eukaryota</taxon>
        <taxon>Viridiplantae</taxon>
        <taxon>Streptophyta</taxon>
        <taxon>Embryophyta</taxon>
        <taxon>Tracheophyta</taxon>
        <taxon>Spermatophyta</taxon>
        <taxon>Magnoliopsida</taxon>
        <taxon>eudicotyledons</taxon>
        <taxon>Gunneridae</taxon>
        <taxon>Pentapetalae</taxon>
        <taxon>rosids</taxon>
        <taxon>malvids</taxon>
        <taxon>Malvales</taxon>
        <taxon>Malvaceae</taxon>
        <taxon>Malvoideae</taxon>
        <taxon>Hibiscus</taxon>
    </lineage>
</organism>
<keyword evidence="3" id="KW-0238">DNA-binding</keyword>
<dbReference type="EMBL" id="JBBPBM010000057">
    <property type="protein sequence ID" value="KAK8516630.1"/>
    <property type="molecule type" value="Genomic_DNA"/>
</dbReference>
<evidence type="ECO:0000256" key="3">
    <source>
        <dbReference type="ARBA" id="ARBA00023125"/>
    </source>
</evidence>
<evidence type="ECO:0000256" key="1">
    <source>
        <dbReference type="ARBA" id="ARBA00004123"/>
    </source>
</evidence>
<reference evidence="6 7" key="1">
    <citation type="journal article" date="2024" name="G3 (Bethesda)">
        <title>Genome assembly of Hibiscus sabdariffa L. provides insights into metabolisms of medicinal natural products.</title>
        <authorList>
            <person name="Kim T."/>
        </authorList>
    </citation>
    <scope>NUCLEOTIDE SEQUENCE [LARGE SCALE GENOMIC DNA]</scope>
    <source>
        <strain evidence="6">TK-2024</strain>
        <tissue evidence="6">Old leaves</tissue>
    </source>
</reference>
<dbReference type="InterPro" id="IPR003340">
    <property type="entry name" value="B3_DNA-bd"/>
</dbReference>
<dbReference type="Proteomes" id="UP001472677">
    <property type="component" value="Unassembled WGS sequence"/>
</dbReference>
<evidence type="ECO:0000256" key="2">
    <source>
        <dbReference type="ARBA" id="ARBA00023015"/>
    </source>
</evidence>
<evidence type="ECO:0000313" key="7">
    <source>
        <dbReference type="Proteomes" id="UP001472677"/>
    </source>
</evidence>
<keyword evidence="5" id="KW-0539">Nucleus</keyword>
<keyword evidence="2" id="KW-0805">Transcription regulation</keyword>
<dbReference type="InterPro" id="IPR015300">
    <property type="entry name" value="DNA-bd_pseudobarrel_sf"/>
</dbReference>
<accession>A0ABR2CB23</accession>
<dbReference type="SUPFAM" id="SSF101936">
    <property type="entry name" value="DNA-binding pseudobarrel domain"/>
    <property type="match status" value="1"/>
</dbReference>
<protein>
    <recommendedName>
        <fullName evidence="8">TF-B3 domain-containing protein</fullName>
    </recommendedName>
</protein>
<evidence type="ECO:0000313" key="6">
    <source>
        <dbReference type="EMBL" id="KAK8516630.1"/>
    </source>
</evidence>
<gene>
    <name evidence="6" type="ORF">V6N12_049352</name>
</gene>
<comment type="caution">
    <text evidence="6">The sequence shown here is derived from an EMBL/GenBank/DDBJ whole genome shotgun (WGS) entry which is preliminary data.</text>
</comment>
<sequence length="229" mass="25355">MAAAQSTEMLFSKKLTRTDIKHRLAVPTKILPSLPDFNGGHAVVIPLVHGRKTWRIVCAVRKQKHKKPEFRGEWRKFVTDESLQVNDRITIYKVQYGPLSHYKAEVDRSAVSNQDSTLPSRAISLNHDYEHDETEFGNDQQLPEAADTLVEANTKYFGGIMKDIGMGEINFFGLDVEAMGYGYGSSSSDQLAAANTVTDQSVSSELVLGQPTSDAEQMNLDLILAPPNA</sequence>
<evidence type="ECO:0008006" key="8">
    <source>
        <dbReference type="Google" id="ProtNLM"/>
    </source>
</evidence>
<name>A0ABR2CB23_9ROSI</name>
<dbReference type="CDD" id="cd10017">
    <property type="entry name" value="B3_DNA"/>
    <property type="match status" value="1"/>
</dbReference>